<comment type="similarity">
    <text evidence="2">Belongs to the MSOX/MTOX family.</text>
</comment>
<evidence type="ECO:0000256" key="5">
    <source>
        <dbReference type="ARBA" id="ARBA00023002"/>
    </source>
</evidence>
<dbReference type="InterPro" id="IPR045170">
    <property type="entry name" value="MTOX"/>
</dbReference>
<evidence type="ECO:0000259" key="7">
    <source>
        <dbReference type="Pfam" id="PF01266"/>
    </source>
</evidence>
<dbReference type="EMBL" id="HBEY01023735">
    <property type="protein sequence ID" value="CAD8607924.1"/>
    <property type="molecule type" value="Transcribed_RNA"/>
</dbReference>
<protein>
    <recommendedName>
        <fullName evidence="7">FAD dependent oxidoreductase domain-containing protein</fullName>
    </recommendedName>
</protein>
<sequence>MVDVPGIKASAHYEGPTVHPDERPSSAGGRQTLGAAEEAAAAAQVAAVVESTNKLVAANFPHVEHTPLVTQSCMYTSTPDHDYILGRAPSAPSVILAGGGSGHAFKMGPALGDCAAALALGIETPLPIERFGVERLLGGSYGQGSAISASRR</sequence>
<name>A0A7S0LC30_9EUKA</name>
<dbReference type="GO" id="GO:0050660">
    <property type="term" value="F:flavin adenine dinucleotide binding"/>
    <property type="evidence" value="ECO:0007669"/>
    <property type="project" value="InterPro"/>
</dbReference>
<dbReference type="Pfam" id="PF01266">
    <property type="entry name" value="DAO"/>
    <property type="match status" value="1"/>
</dbReference>
<organism evidence="8">
    <name type="scientific">Coccolithus braarudii</name>
    <dbReference type="NCBI Taxonomy" id="221442"/>
    <lineage>
        <taxon>Eukaryota</taxon>
        <taxon>Haptista</taxon>
        <taxon>Haptophyta</taxon>
        <taxon>Prymnesiophyceae</taxon>
        <taxon>Coccolithales</taxon>
        <taxon>Coccolithaceae</taxon>
        <taxon>Coccolithus</taxon>
    </lineage>
</organism>
<dbReference type="InterPro" id="IPR036188">
    <property type="entry name" value="FAD/NAD-bd_sf"/>
</dbReference>
<dbReference type="PANTHER" id="PTHR10961:SF7">
    <property type="entry name" value="FAD DEPENDENT OXIDOREDUCTASE DOMAIN-CONTAINING PROTEIN"/>
    <property type="match status" value="1"/>
</dbReference>
<evidence type="ECO:0000256" key="6">
    <source>
        <dbReference type="SAM" id="MobiDB-lite"/>
    </source>
</evidence>
<proteinExistence type="inferred from homology"/>
<dbReference type="AlphaFoldDB" id="A0A7S0LC30"/>
<gene>
    <name evidence="8" type="ORF">CPEL01642_LOCUS11301</name>
</gene>
<keyword evidence="5" id="KW-0560">Oxidoreductase</keyword>
<evidence type="ECO:0000256" key="1">
    <source>
        <dbReference type="ARBA" id="ARBA00001974"/>
    </source>
</evidence>
<feature type="domain" description="FAD dependent oxidoreductase" evidence="7">
    <location>
        <begin position="27"/>
        <end position="118"/>
    </location>
</feature>
<dbReference type="InterPro" id="IPR006076">
    <property type="entry name" value="FAD-dep_OxRdtase"/>
</dbReference>
<accession>A0A7S0LC30</accession>
<evidence type="ECO:0000313" key="8">
    <source>
        <dbReference type="EMBL" id="CAD8607924.1"/>
    </source>
</evidence>
<evidence type="ECO:0000256" key="2">
    <source>
        <dbReference type="ARBA" id="ARBA00010989"/>
    </source>
</evidence>
<evidence type="ECO:0000256" key="4">
    <source>
        <dbReference type="ARBA" id="ARBA00022827"/>
    </source>
</evidence>
<reference evidence="8" key="1">
    <citation type="submission" date="2021-01" db="EMBL/GenBank/DDBJ databases">
        <authorList>
            <person name="Corre E."/>
            <person name="Pelletier E."/>
            <person name="Niang G."/>
            <person name="Scheremetjew M."/>
            <person name="Finn R."/>
            <person name="Kale V."/>
            <person name="Holt S."/>
            <person name="Cochrane G."/>
            <person name="Meng A."/>
            <person name="Brown T."/>
            <person name="Cohen L."/>
        </authorList>
    </citation>
    <scope>NUCLEOTIDE SEQUENCE</scope>
    <source>
        <strain evidence="8">PLY182g</strain>
    </source>
</reference>
<evidence type="ECO:0000256" key="3">
    <source>
        <dbReference type="ARBA" id="ARBA00022630"/>
    </source>
</evidence>
<dbReference type="SUPFAM" id="SSF51905">
    <property type="entry name" value="FAD/NAD(P)-binding domain"/>
    <property type="match status" value="1"/>
</dbReference>
<keyword evidence="3" id="KW-0285">Flavoprotein</keyword>
<keyword evidence="4" id="KW-0274">FAD</keyword>
<comment type="cofactor">
    <cofactor evidence="1">
        <name>FAD</name>
        <dbReference type="ChEBI" id="CHEBI:57692"/>
    </cofactor>
</comment>
<dbReference type="PANTHER" id="PTHR10961">
    <property type="entry name" value="PEROXISOMAL SARCOSINE OXIDASE"/>
    <property type="match status" value="1"/>
</dbReference>
<dbReference type="GO" id="GO:0008115">
    <property type="term" value="F:sarcosine oxidase activity"/>
    <property type="evidence" value="ECO:0007669"/>
    <property type="project" value="TreeGrafter"/>
</dbReference>
<feature type="region of interest" description="Disordered" evidence="6">
    <location>
        <begin position="1"/>
        <end position="32"/>
    </location>
</feature>
<dbReference type="Gene3D" id="3.50.50.60">
    <property type="entry name" value="FAD/NAD(P)-binding domain"/>
    <property type="match status" value="1"/>
</dbReference>